<dbReference type="AlphaFoldDB" id="A0AAV8A497"/>
<reference evidence="2" key="2">
    <citation type="submission" date="2022-08" db="EMBL/GenBank/DDBJ databases">
        <title>Novel sulphate-reducing endosymbionts in the free-living metamonad Anaeramoeba.</title>
        <authorList>
            <person name="Jerlstrom-Hultqvist J."/>
            <person name="Cepicka I."/>
            <person name="Gallot-Lavallee L."/>
            <person name="Salas-Leiva D."/>
            <person name="Curtis B.A."/>
            <person name="Zahonova K."/>
            <person name="Pipaliya S."/>
            <person name="Dacks J."/>
            <person name="Roger A.J."/>
        </authorList>
    </citation>
    <scope>NUCLEOTIDE SEQUENCE</scope>
    <source>
        <strain evidence="2">Busselton2</strain>
    </source>
</reference>
<reference evidence="3" key="1">
    <citation type="submission" date="2022-08" db="EMBL/GenBank/DDBJ databases">
        <title>Novel sulfate-reducing endosymbionts in the free-living metamonad Anaeramoeba.</title>
        <authorList>
            <person name="Jerlstrom-Hultqvist J."/>
            <person name="Cepicka I."/>
            <person name="Gallot-Lavallee L."/>
            <person name="Salas-Leiva D."/>
            <person name="Curtis B.A."/>
            <person name="Zahonova K."/>
            <person name="Pipaliya S."/>
            <person name="Dacks J."/>
            <person name="Roger A.J."/>
        </authorList>
    </citation>
    <scope>NUCLEOTIDE SEQUENCE</scope>
    <source>
        <strain evidence="3">Schooner1</strain>
    </source>
</reference>
<evidence type="ECO:0000313" key="3">
    <source>
        <dbReference type="EMBL" id="KAJ6239571.1"/>
    </source>
</evidence>
<evidence type="ECO:0000313" key="2">
    <source>
        <dbReference type="EMBL" id="KAJ3448415.1"/>
    </source>
</evidence>
<dbReference type="Proteomes" id="UP001146793">
    <property type="component" value="Unassembled WGS sequence"/>
</dbReference>
<name>A0AAV8A497_9EUKA</name>
<evidence type="ECO:0000256" key="1">
    <source>
        <dbReference type="SAM" id="MobiDB-lite"/>
    </source>
</evidence>
<feature type="compositionally biased region" description="Basic and acidic residues" evidence="1">
    <location>
        <begin position="46"/>
        <end position="67"/>
    </location>
</feature>
<organism evidence="2 4">
    <name type="scientific">Anaeramoeba flamelloides</name>
    <dbReference type="NCBI Taxonomy" id="1746091"/>
    <lineage>
        <taxon>Eukaryota</taxon>
        <taxon>Metamonada</taxon>
        <taxon>Anaeramoebidae</taxon>
        <taxon>Anaeramoeba</taxon>
    </lineage>
</organism>
<dbReference type="EMBL" id="JANTQA010000015">
    <property type="protein sequence ID" value="KAJ3448415.1"/>
    <property type="molecule type" value="Genomic_DNA"/>
</dbReference>
<evidence type="ECO:0000313" key="5">
    <source>
        <dbReference type="Proteomes" id="UP001150062"/>
    </source>
</evidence>
<dbReference type="EMBL" id="JAOAOG010000221">
    <property type="protein sequence ID" value="KAJ6239571.1"/>
    <property type="molecule type" value="Genomic_DNA"/>
</dbReference>
<feature type="region of interest" description="Disordered" evidence="1">
    <location>
        <begin position="41"/>
        <end position="67"/>
    </location>
</feature>
<feature type="compositionally biased region" description="Polar residues" evidence="1">
    <location>
        <begin position="130"/>
        <end position="139"/>
    </location>
</feature>
<sequence>MGGVVQKSESVNKIIAETFTFKDQFAQEGKYLITTITTQKQTKLTNKKEEKKSFKKTDKQKQDLKKVSDEKTIVNPIIVNNKKQQLKNEEHIDQEKKKENEKKVNEKQEYDILSSDTPSFSSGDSEFYTDRQQPSDSILNSDYYDTMFLSTEFEEVDSEELDEF</sequence>
<evidence type="ECO:0000313" key="4">
    <source>
        <dbReference type="Proteomes" id="UP001146793"/>
    </source>
</evidence>
<feature type="compositionally biased region" description="Low complexity" evidence="1">
    <location>
        <begin position="114"/>
        <end position="125"/>
    </location>
</feature>
<dbReference type="Proteomes" id="UP001150062">
    <property type="component" value="Unassembled WGS sequence"/>
</dbReference>
<feature type="compositionally biased region" description="Basic and acidic residues" evidence="1">
    <location>
        <begin position="86"/>
        <end position="110"/>
    </location>
</feature>
<keyword evidence="5" id="KW-1185">Reference proteome</keyword>
<protein>
    <submittedName>
        <fullName evidence="2">Uncharacterized protein</fullName>
    </submittedName>
</protein>
<gene>
    <name evidence="2" type="ORF">M0812_00895</name>
    <name evidence="3" type="ORF">M0813_25033</name>
</gene>
<accession>A0AAV8A497</accession>
<feature type="region of interest" description="Disordered" evidence="1">
    <location>
        <begin position="82"/>
        <end position="139"/>
    </location>
</feature>
<comment type="caution">
    <text evidence="2">The sequence shown here is derived from an EMBL/GenBank/DDBJ whole genome shotgun (WGS) entry which is preliminary data.</text>
</comment>
<proteinExistence type="predicted"/>